<dbReference type="Gene3D" id="1.25.10.90">
    <property type="match status" value="1"/>
</dbReference>
<sequence length="234" mass="27052">MMAAEIRRRLEGLADPERAEILRRFFKTGPGEYGEGDMFRGIRVPQLRKLCRDISRAGVDEAVGLLASGWHEDRLLALLLLVELYKKPDEAHRTLIYMHYCAHTDRINNWDLVDLSCPRIVGCHLQARDRSALYRFALSESLWERRIAIVSTFHFIRAGDFGDTLAIAEKLMGDKEDLIHKATGWMLREVGKRDVEVLEGFLSENYDGMPRTTLRYAIEKLPEPRRQAWLKGRV</sequence>
<dbReference type="Proteomes" id="UP000008841">
    <property type="component" value="Chromosome"/>
</dbReference>
<dbReference type="PANTHER" id="PTHR34070:SF1">
    <property type="entry name" value="DNA ALKYLATION REPAIR PROTEIN"/>
    <property type="match status" value="1"/>
</dbReference>
<dbReference type="eggNOG" id="COG4912">
    <property type="taxonomic scope" value="Bacteria"/>
</dbReference>
<dbReference type="HOGENOM" id="CLU_079880_0_0_10"/>
<dbReference type="STRING" id="290315.Clim_1499"/>
<dbReference type="KEGG" id="cli:Clim_1499"/>
<accession>B3EDC6</accession>
<protein>
    <submittedName>
        <fullName evidence="1">DNA alkylation repair enzyme</fullName>
    </submittedName>
</protein>
<reference evidence="1 2" key="1">
    <citation type="submission" date="2008-05" db="EMBL/GenBank/DDBJ databases">
        <title>Complete sequence of Chlorobium limicola DSM 245.</title>
        <authorList>
            <consortium name="US DOE Joint Genome Institute"/>
            <person name="Lucas S."/>
            <person name="Copeland A."/>
            <person name="Lapidus A."/>
            <person name="Glavina del Rio T."/>
            <person name="Dalin E."/>
            <person name="Tice H."/>
            <person name="Bruce D."/>
            <person name="Goodwin L."/>
            <person name="Pitluck S."/>
            <person name="Schmutz J."/>
            <person name="Larimer F."/>
            <person name="Land M."/>
            <person name="Hauser L."/>
            <person name="Kyrpides N."/>
            <person name="Ovchinnikova G."/>
            <person name="Zhao F."/>
            <person name="Li T."/>
            <person name="Liu Z."/>
            <person name="Overmann J."/>
            <person name="Bryant D.A."/>
            <person name="Richardson P."/>
        </authorList>
    </citation>
    <scope>NUCLEOTIDE SEQUENCE [LARGE SCALE GENOMIC DNA]</scope>
    <source>
        <strain evidence="2">DSM 245 / NBRC 103803 / 6330</strain>
    </source>
</reference>
<dbReference type="RefSeq" id="WP_012466427.1">
    <property type="nucleotide sequence ID" value="NC_010803.1"/>
</dbReference>
<gene>
    <name evidence="1" type="ordered locus">Clim_1499</name>
</gene>
<dbReference type="SUPFAM" id="SSF48371">
    <property type="entry name" value="ARM repeat"/>
    <property type="match status" value="1"/>
</dbReference>
<dbReference type="InterPro" id="IPR016024">
    <property type="entry name" value="ARM-type_fold"/>
</dbReference>
<dbReference type="Pfam" id="PF08713">
    <property type="entry name" value="DNA_alkylation"/>
    <property type="match status" value="1"/>
</dbReference>
<dbReference type="PANTHER" id="PTHR34070">
    <property type="entry name" value="ARMADILLO-TYPE FOLD"/>
    <property type="match status" value="1"/>
</dbReference>
<name>B3EDC6_CHLL2</name>
<evidence type="ECO:0000313" key="2">
    <source>
        <dbReference type="Proteomes" id="UP000008841"/>
    </source>
</evidence>
<organism evidence="1 2">
    <name type="scientific">Chlorobium limicola (strain DSM 245 / NBRC 103803 / 6330)</name>
    <dbReference type="NCBI Taxonomy" id="290315"/>
    <lineage>
        <taxon>Bacteria</taxon>
        <taxon>Pseudomonadati</taxon>
        <taxon>Chlorobiota</taxon>
        <taxon>Chlorobiia</taxon>
        <taxon>Chlorobiales</taxon>
        <taxon>Chlorobiaceae</taxon>
        <taxon>Chlorobium/Pelodictyon group</taxon>
        <taxon>Chlorobium</taxon>
    </lineage>
</organism>
<dbReference type="InterPro" id="IPR014825">
    <property type="entry name" value="DNA_alkylation"/>
</dbReference>
<proteinExistence type="predicted"/>
<dbReference type="EMBL" id="CP001097">
    <property type="protein sequence ID" value="ACD90551.1"/>
    <property type="molecule type" value="Genomic_DNA"/>
</dbReference>
<dbReference type="AlphaFoldDB" id="B3EDC6"/>
<evidence type="ECO:0000313" key="1">
    <source>
        <dbReference type="EMBL" id="ACD90551.1"/>
    </source>
</evidence>
<dbReference type="CDD" id="cd06561">
    <property type="entry name" value="AlkD_like"/>
    <property type="match status" value="1"/>
</dbReference>